<dbReference type="EMBL" id="QNRI01000002">
    <property type="protein sequence ID" value="RBP00782.1"/>
    <property type="molecule type" value="Genomic_DNA"/>
</dbReference>
<dbReference type="Proteomes" id="UP000252254">
    <property type="component" value="Unassembled WGS sequence"/>
</dbReference>
<comment type="caution">
    <text evidence="2">The sequence shown here is derived from an EMBL/GenBank/DDBJ whole genome shotgun (WGS) entry which is preliminary data.</text>
</comment>
<dbReference type="GO" id="GO:0016301">
    <property type="term" value="F:kinase activity"/>
    <property type="evidence" value="ECO:0007669"/>
    <property type="project" value="UniProtKB-KW"/>
</dbReference>
<evidence type="ECO:0000313" key="3">
    <source>
        <dbReference type="Proteomes" id="UP000252254"/>
    </source>
</evidence>
<dbReference type="SUPFAM" id="SSF53067">
    <property type="entry name" value="Actin-like ATPase domain"/>
    <property type="match status" value="1"/>
</dbReference>
<dbReference type="PANTHER" id="PTHR18964">
    <property type="entry name" value="ROK (REPRESSOR, ORF, KINASE) FAMILY"/>
    <property type="match status" value="1"/>
</dbReference>
<evidence type="ECO:0000256" key="1">
    <source>
        <dbReference type="ARBA" id="ARBA00006479"/>
    </source>
</evidence>
<dbReference type="Pfam" id="PF00480">
    <property type="entry name" value="ROK"/>
    <property type="match status" value="1"/>
</dbReference>
<protein>
    <submittedName>
        <fullName evidence="2">Beta-glucoside kinase</fullName>
    </submittedName>
</protein>
<evidence type="ECO:0000313" key="2">
    <source>
        <dbReference type="EMBL" id="RBP00782.1"/>
    </source>
</evidence>
<dbReference type="Gene3D" id="3.30.420.40">
    <property type="match status" value="2"/>
</dbReference>
<dbReference type="InterPro" id="IPR000600">
    <property type="entry name" value="ROK"/>
</dbReference>
<dbReference type="PANTHER" id="PTHR18964:SF165">
    <property type="entry name" value="BETA-GLUCOSIDE KINASE"/>
    <property type="match status" value="1"/>
</dbReference>
<reference evidence="2 3" key="1">
    <citation type="submission" date="2018-06" db="EMBL/GenBank/DDBJ databases">
        <title>Genomic Encyclopedia of Type Strains, Phase IV (KMG-IV): sequencing the most valuable type-strain genomes for metagenomic binning, comparative biology and taxonomic classification.</title>
        <authorList>
            <person name="Goeker M."/>
        </authorList>
    </citation>
    <scope>NUCLEOTIDE SEQUENCE [LARGE SCALE GENOMIC DNA]</scope>
    <source>
        <strain evidence="2 3">DSM 15140</strain>
    </source>
</reference>
<name>A0A366EEG5_9BACI</name>
<organism evidence="2 3">
    <name type="scientific">Paraliobacillus ryukyuensis</name>
    <dbReference type="NCBI Taxonomy" id="200904"/>
    <lineage>
        <taxon>Bacteria</taxon>
        <taxon>Bacillati</taxon>
        <taxon>Bacillota</taxon>
        <taxon>Bacilli</taxon>
        <taxon>Bacillales</taxon>
        <taxon>Bacillaceae</taxon>
        <taxon>Paraliobacillus</taxon>
    </lineage>
</organism>
<comment type="similarity">
    <text evidence="1">Belongs to the ROK (NagC/XylR) family.</text>
</comment>
<keyword evidence="2" id="KW-0808">Transferase</keyword>
<keyword evidence="3" id="KW-1185">Reference proteome</keyword>
<proteinExistence type="inferred from homology"/>
<sequence>MKYGVLQSNGTITMQASFPTNKHDADLFISDMVQCINDLSATYTFEMVAVSFPGFIDPYTGFAHHAGAIEVLDGQNIKALIEQNIDFPVVIENDANCAALAEKLNGNAVTCDDFICMTVGTGIGGGIFINNQLVRGHSFRAGEFGMMIVNGLEHGYQNMHQIASTSALIQRYKEVMRIDQLTIVEGEEVFQATKDNTELQKEIDQWYQHLSAGIFNLISTLNPEKLLIGGAISIRDDLFEAIHQHLNQIDLWQAIKVPIEPCKHHNNAGLLGALYVAMENP</sequence>
<accession>A0A366EEG5</accession>
<dbReference type="AlphaFoldDB" id="A0A366EEG5"/>
<gene>
    <name evidence="2" type="ORF">DES48_102550</name>
</gene>
<keyword evidence="2" id="KW-0418">Kinase</keyword>
<dbReference type="InterPro" id="IPR043129">
    <property type="entry name" value="ATPase_NBD"/>
</dbReference>
<dbReference type="STRING" id="200904.GCA_900168775_00809"/>